<evidence type="ECO:0000313" key="2">
    <source>
        <dbReference type="EMBL" id="MPM53297.1"/>
    </source>
</evidence>
<comment type="caution">
    <text evidence="2">The sequence shown here is derived from an EMBL/GenBank/DDBJ whole genome shotgun (WGS) entry which is preliminary data.</text>
</comment>
<proteinExistence type="predicted"/>
<dbReference type="EMBL" id="VSSQ01014272">
    <property type="protein sequence ID" value="MPM53297.1"/>
    <property type="molecule type" value="Genomic_DNA"/>
</dbReference>
<organism evidence="2">
    <name type="scientific">bioreactor metagenome</name>
    <dbReference type="NCBI Taxonomy" id="1076179"/>
    <lineage>
        <taxon>unclassified sequences</taxon>
        <taxon>metagenomes</taxon>
        <taxon>ecological metagenomes</taxon>
    </lineage>
</organism>
<sequence length="182" mass="20401">MEKAIVIYKSRYGFTKKYAQWIAQELGAELMEAGRIKPSDLRNYDVIIYGGGLYAGGVNGVSLITKSFQSIANKSLYLFTVGAADVSDEKNINSIRSSLSKVLTPEMESKINIFHFRGGIDYPRLNFIHRIMMSMMVKTIRKKSESELSTEEKDMLATYGQVVDFTDKSAIGDMIDAIKART</sequence>
<dbReference type="InterPro" id="IPR001226">
    <property type="entry name" value="Flavodoxin_CS"/>
</dbReference>
<dbReference type="PANTHER" id="PTHR38030:SF2">
    <property type="entry name" value="PROTOPORPHYRINOGEN IX DEHYDROGENASE [QUINONE]"/>
    <property type="match status" value="1"/>
</dbReference>
<dbReference type="GO" id="GO:0070819">
    <property type="term" value="F:menaquinone-dependent protoporphyrinogen oxidase activity"/>
    <property type="evidence" value="ECO:0007669"/>
    <property type="project" value="TreeGrafter"/>
</dbReference>
<evidence type="ECO:0000259" key="1">
    <source>
        <dbReference type="Pfam" id="PF12724"/>
    </source>
</evidence>
<dbReference type="GO" id="GO:0010181">
    <property type="term" value="F:FMN binding"/>
    <property type="evidence" value="ECO:0007669"/>
    <property type="project" value="InterPro"/>
</dbReference>
<accession>A0A645AJU1</accession>
<reference evidence="2" key="1">
    <citation type="submission" date="2019-08" db="EMBL/GenBank/DDBJ databases">
        <authorList>
            <person name="Kucharzyk K."/>
            <person name="Murdoch R.W."/>
            <person name="Higgins S."/>
            <person name="Loffler F."/>
        </authorList>
    </citation>
    <scope>NUCLEOTIDE SEQUENCE</scope>
</reference>
<name>A0A645AJU1_9ZZZZ</name>
<dbReference type="InterPro" id="IPR052200">
    <property type="entry name" value="Protoporphyrinogen_IX_DH"/>
</dbReference>
<dbReference type="PANTHER" id="PTHR38030">
    <property type="entry name" value="PROTOPORPHYRINOGEN IX DEHYDROGENASE [MENAQUINONE]"/>
    <property type="match status" value="1"/>
</dbReference>
<dbReference type="AlphaFoldDB" id="A0A645AJU1"/>
<dbReference type="Gene3D" id="3.40.50.360">
    <property type="match status" value="1"/>
</dbReference>
<dbReference type="PROSITE" id="PS00201">
    <property type="entry name" value="FLAVODOXIN"/>
    <property type="match status" value="1"/>
</dbReference>
<dbReference type="InterPro" id="IPR029039">
    <property type="entry name" value="Flavoprotein-like_sf"/>
</dbReference>
<dbReference type="Pfam" id="PF12724">
    <property type="entry name" value="Flavodoxin_5"/>
    <property type="match status" value="1"/>
</dbReference>
<dbReference type="GO" id="GO:0009055">
    <property type="term" value="F:electron transfer activity"/>
    <property type="evidence" value="ECO:0007669"/>
    <property type="project" value="InterPro"/>
</dbReference>
<protein>
    <recommendedName>
        <fullName evidence="1">Flavodoxin domain-containing protein</fullName>
    </recommendedName>
</protein>
<feature type="domain" description="Flavodoxin" evidence="1">
    <location>
        <begin position="5"/>
        <end position="145"/>
    </location>
</feature>
<dbReference type="SUPFAM" id="SSF52218">
    <property type="entry name" value="Flavoproteins"/>
    <property type="match status" value="1"/>
</dbReference>
<dbReference type="InterPro" id="IPR026816">
    <property type="entry name" value="Flavodoxin_dom"/>
</dbReference>
<dbReference type="GO" id="GO:0006783">
    <property type="term" value="P:heme biosynthetic process"/>
    <property type="evidence" value="ECO:0007669"/>
    <property type="project" value="TreeGrafter"/>
</dbReference>
<gene>
    <name evidence="2" type="ORF">SDC9_100064</name>
</gene>